<evidence type="ECO:0000313" key="1">
    <source>
        <dbReference type="EMBL" id="OHS97747.1"/>
    </source>
</evidence>
<evidence type="ECO:0000313" key="2">
    <source>
        <dbReference type="Proteomes" id="UP000179807"/>
    </source>
</evidence>
<gene>
    <name evidence="1" type="ORF">TRFO_35953</name>
</gene>
<name>A0A1J4JJQ2_9EUKA</name>
<accession>A0A1J4JJQ2</accession>
<keyword evidence="2" id="KW-1185">Reference proteome</keyword>
<dbReference type="RefSeq" id="XP_068350884.1">
    <property type="nucleotide sequence ID" value="XM_068510553.1"/>
</dbReference>
<protein>
    <submittedName>
        <fullName evidence="1">Uncharacterized protein</fullName>
    </submittedName>
</protein>
<reference evidence="1" key="1">
    <citation type="submission" date="2016-10" db="EMBL/GenBank/DDBJ databases">
        <authorList>
            <person name="Benchimol M."/>
            <person name="Almeida L.G."/>
            <person name="Vasconcelos A.T."/>
            <person name="Perreira-Neves A."/>
            <person name="Rosa I.A."/>
            <person name="Tasca T."/>
            <person name="Bogo M.R."/>
            <person name="de Souza W."/>
        </authorList>
    </citation>
    <scope>NUCLEOTIDE SEQUENCE [LARGE SCALE GENOMIC DNA]</scope>
    <source>
        <strain evidence="1">K</strain>
    </source>
</reference>
<dbReference type="Proteomes" id="UP000179807">
    <property type="component" value="Unassembled WGS sequence"/>
</dbReference>
<sequence length="457" mass="52839">MTLQQWSKFNFLYPRLLKFQEVRVKGAGKMLRDDDEFTVAWNNLRANSVDSMLKNLESAQSFNEFLEWMKKLSEIVQDPRCLWNILHTEVQPSLKVTLEQSREIASKFFTPEMLFEFGLESFLSSGLCDFTNISNEDELIDIFYATAGYMRACNLDSKYEVKAHSFIEFVKRLLLVYTTLPDFDAHRFVWLVEGIHDHLHIETGSLKAICESVLNDFSSKDEGCNYLSRLHKMCIISTSPFLQQFPMLKNSINSIFAKVVQEQRKFVHKYIFGCFVNCLWDGPTEPSLSDPLQEWRLFIINLGARIKEKSELPPLLLVDIIDDSLSYFTGYYGEVQPSKERAVNLRMDIFEVVKVCIEYYPGKIGTETLKKIWYLLYIVAVSGATDEQLNDVKHKTSPQANTPFLGLNQDGKDFEDYQLALSYLSQIFEAEFEAFPAMVEFVRKNYNGEGGENQDAE</sequence>
<dbReference type="VEuPathDB" id="TrichDB:TRFO_35953"/>
<dbReference type="AlphaFoldDB" id="A0A1J4JJQ2"/>
<dbReference type="EMBL" id="MLAK01001096">
    <property type="protein sequence ID" value="OHS97747.1"/>
    <property type="molecule type" value="Genomic_DNA"/>
</dbReference>
<dbReference type="GeneID" id="94845257"/>
<dbReference type="OrthoDB" id="10261084at2759"/>
<organism evidence="1 2">
    <name type="scientific">Tritrichomonas foetus</name>
    <dbReference type="NCBI Taxonomy" id="1144522"/>
    <lineage>
        <taxon>Eukaryota</taxon>
        <taxon>Metamonada</taxon>
        <taxon>Parabasalia</taxon>
        <taxon>Tritrichomonadida</taxon>
        <taxon>Tritrichomonadidae</taxon>
        <taxon>Tritrichomonas</taxon>
    </lineage>
</organism>
<proteinExistence type="predicted"/>
<comment type="caution">
    <text evidence="1">The sequence shown here is derived from an EMBL/GenBank/DDBJ whole genome shotgun (WGS) entry which is preliminary data.</text>
</comment>